<evidence type="ECO:0000256" key="4">
    <source>
        <dbReference type="ARBA" id="ARBA00023284"/>
    </source>
</evidence>
<evidence type="ECO:0000259" key="5">
    <source>
        <dbReference type="Pfam" id="PF00085"/>
    </source>
</evidence>
<dbReference type="GO" id="GO:0005829">
    <property type="term" value="C:cytosol"/>
    <property type="evidence" value="ECO:0007669"/>
    <property type="project" value="TreeGrafter"/>
</dbReference>
<keyword evidence="3" id="KW-1015">Disulfide bond</keyword>
<feature type="domain" description="Thioredoxin" evidence="5">
    <location>
        <begin position="6"/>
        <end position="65"/>
    </location>
</feature>
<comment type="caution">
    <text evidence="6">The sequence shown here is derived from an EMBL/GenBank/DDBJ whole genome shotgun (WGS) entry which is preliminary data.</text>
</comment>
<gene>
    <name evidence="6" type="ORF">LCGC14_2393820</name>
</gene>
<dbReference type="EMBL" id="LAZR01035788">
    <property type="protein sequence ID" value="KKL26583.1"/>
    <property type="molecule type" value="Genomic_DNA"/>
</dbReference>
<organism evidence="6">
    <name type="scientific">marine sediment metagenome</name>
    <dbReference type="NCBI Taxonomy" id="412755"/>
    <lineage>
        <taxon>unclassified sequences</taxon>
        <taxon>metagenomes</taxon>
        <taxon>ecological metagenomes</taxon>
    </lineage>
</organism>
<dbReference type="GO" id="GO:0015035">
    <property type="term" value="F:protein-disulfide reductase activity"/>
    <property type="evidence" value="ECO:0007669"/>
    <property type="project" value="InterPro"/>
</dbReference>
<accession>A0A0F9ERU7</accession>
<dbReference type="Gene3D" id="3.40.30.10">
    <property type="entry name" value="Glutaredoxin"/>
    <property type="match status" value="1"/>
</dbReference>
<dbReference type="PANTHER" id="PTHR45663:SF11">
    <property type="entry name" value="GEO12009P1"/>
    <property type="match status" value="1"/>
</dbReference>
<sequence length="66" mass="7617">MAEHAIKITEDNFEEKVLRSDKPFLIDFWAPWCHPCEIMSPIIEDLAEKIKKTAYVGKVDVDENPA</sequence>
<protein>
    <recommendedName>
        <fullName evidence="5">Thioredoxin domain-containing protein</fullName>
    </recommendedName>
</protein>
<dbReference type="GO" id="GO:0045454">
    <property type="term" value="P:cell redox homeostasis"/>
    <property type="evidence" value="ECO:0007669"/>
    <property type="project" value="TreeGrafter"/>
</dbReference>
<dbReference type="PANTHER" id="PTHR45663">
    <property type="entry name" value="GEO12009P1"/>
    <property type="match status" value="1"/>
</dbReference>
<dbReference type="InterPro" id="IPR013766">
    <property type="entry name" value="Thioredoxin_domain"/>
</dbReference>
<reference evidence="6" key="1">
    <citation type="journal article" date="2015" name="Nature">
        <title>Complex archaea that bridge the gap between prokaryotes and eukaryotes.</title>
        <authorList>
            <person name="Spang A."/>
            <person name="Saw J.H."/>
            <person name="Jorgensen S.L."/>
            <person name="Zaremba-Niedzwiedzka K."/>
            <person name="Martijn J."/>
            <person name="Lind A.E."/>
            <person name="van Eijk R."/>
            <person name="Schleper C."/>
            <person name="Guy L."/>
            <person name="Ettema T.J."/>
        </authorList>
    </citation>
    <scope>NUCLEOTIDE SEQUENCE</scope>
</reference>
<name>A0A0F9ERU7_9ZZZZ</name>
<dbReference type="AlphaFoldDB" id="A0A0F9ERU7"/>
<proteinExistence type="predicted"/>
<keyword evidence="1" id="KW-0813">Transport</keyword>
<dbReference type="Pfam" id="PF00085">
    <property type="entry name" value="Thioredoxin"/>
    <property type="match status" value="1"/>
</dbReference>
<dbReference type="SUPFAM" id="SSF52833">
    <property type="entry name" value="Thioredoxin-like"/>
    <property type="match status" value="1"/>
</dbReference>
<evidence type="ECO:0000313" key="6">
    <source>
        <dbReference type="EMBL" id="KKL26583.1"/>
    </source>
</evidence>
<dbReference type="InterPro" id="IPR036249">
    <property type="entry name" value="Thioredoxin-like_sf"/>
</dbReference>
<evidence type="ECO:0000256" key="1">
    <source>
        <dbReference type="ARBA" id="ARBA00022448"/>
    </source>
</evidence>
<dbReference type="CDD" id="cd02947">
    <property type="entry name" value="TRX_family"/>
    <property type="match status" value="1"/>
</dbReference>
<evidence type="ECO:0000256" key="2">
    <source>
        <dbReference type="ARBA" id="ARBA00022982"/>
    </source>
</evidence>
<dbReference type="InterPro" id="IPR005746">
    <property type="entry name" value="Thioredoxin"/>
</dbReference>
<keyword evidence="2" id="KW-0249">Electron transport</keyword>
<keyword evidence="4" id="KW-0676">Redox-active center</keyword>
<evidence type="ECO:0000256" key="3">
    <source>
        <dbReference type="ARBA" id="ARBA00023157"/>
    </source>
</evidence>
<dbReference type="PIRSF" id="PIRSF000077">
    <property type="entry name" value="Thioredoxin"/>
    <property type="match status" value="1"/>
</dbReference>